<dbReference type="EMBL" id="KB207218">
    <property type="protein sequence ID" value="ELP83874.1"/>
    <property type="molecule type" value="Genomic_DNA"/>
</dbReference>
<organism evidence="1 2">
    <name type="scientific">Entamoeba invadens IP1</name>
    <dbReference type="NCBI Taxonomy" id="370355"/>
    <lineage>
        <taxon>Eukaryota</taxon>
        <taxon>Amoebozoa</taxon>
        <taxon>Evosea</taxon>
        <taxon>Archamoebae</taxon>
        <taxon>Mastigamoebida</taxon>
        <taxon>Entamoebidae</taxon>
        <taxon>Entamoeba</taxon>
    </lineage>
</organism>
<gene>
    <name evidence="1" type="ORF">EIN_510930</name>
</gene>
<evidence type="ECO:0000313" key="1">
    <source>
        <dbReference type="EMBL" id="ELP83874.1"/>
    </source>
</evidence>
<evidence type="ECO:0000313" key="2">
    <source>
        <dbReference type="Proteomes" id="UP000014680"/>
    </source>
</evidence>
<keyword evidence="2" id="KW-1185">Reference proteome</keyword>
<sequence length="199" mass="22337">MGVDNGEIYMHDCATMQTTAAFFNGNGLLSLDGKALFNSTILSFDVGNLRVSENSQVLAVNFSMTSYSKFLVTSKQIEIKISAQNFECQNTILEIDSKSFIQAEYVNITGCTLKSQQRSYHDVPLFNAQKVVLPSKIEQLGNCDLVFSDSQIIAILPNNSNYKFLFGRKLLRYGDSNNNRIAHVMKTALLLQFMNFMKL</sequence>
<proteinExistence type="predicted"/>
<dbReference type="AlphaFoldDB" id="A0A0A1TUR6"/>
<dbReference type="GeneID" id="14882852"/>
<dbReference type="KEGG" id="eiv:EIN_510930"/>
<dbReference type="RefSeq" id="XP_004183220.1">
    <property type="nucleotide sequence ID" value="XM_004183172.1"/>
</dbReference>
<reference evidence="1 2" key="1">
    <citation type="submission" date="2012-10" db="EMBL/GenBank/DDBJ databases">
        <authorList>
            <person name="Zafar N."/>
            <person name="Inman J."/>
            <person name="Hall N."/>
            <person name="Lorenzi H."/>
            <person name="Caler E."/>
        </authorList>
    </citation>
    <scope>NUCLEOTIDE SEQUENCE [LARGE SCALE GENOMIC DNA]</scope>
    <source>
        <strain evidence="1 2">IP1</strain>
    </source>
</reference>
<dbReference type="VEuPathDB" id="AmoebaDB:EIN_510930"/>
<dbReference type="Proteomes" id="UP000014680">
    <property type="component" value="Unassembled WGS sequence"/>
</dbReference>
<accession>A0A0A1TUR6</accession>
<protein>
    <submittedName>
        <fullName evidence="1">Uncharacterized protein</fullName>
    </submittedName>
</protein>
<name>A0A0A1TUR6_ENTIV</name>